<dbReference type="AlphaFoldDB" id="A0A2A4YUP3"/>
<sequence>MRVLYSEFMKIRRFSMTIFYIIIAIVIAFFAYGREKTWTLFFGQADMGTVDFATLVPSKKPNSALFCPEDYCPNAERKSPSPIFDMPAATLKDKLFSIINAEPHIVQVANDVQNHEYRFVQYTPLMRYPDTIRIKIIQLNDNQSTLAIFSESQIGRSDLSVNYKRINGWMDILEAQ</sequence>
<feature type="transmembrane region" description="Helical" evidence="1">
    <location>
        <begin position="12"/>
        <end position="32"/>
    </location>
</feature>
<proteinExistence type="predicted"/>
<keyword evidence="1" id="KW-0812">Transmembrane</keyword>
<keyword evidence="1" id="KW-1133">Transmembrane helix</keyword>
<keyword evidence="1" id="KW-0472">Membrane</keyword>
<accession>A0A2A4YUP3</accession>
<dbReference type="Pfam" id="PF07386">
    <property type="entry name" value="DUF1499"/>
    <property type="match status" value="1"/>
</dbReference>
<comment type="caution">
    <text evidence="2">The sequence shown here is derived from an EMBL/GenBank/DDBJ whole genome shotgun (WGS) entry which is preliminary data.</text>
</comment>
<protein>
    <recommendedName>
        <fullName evidence="3">DUF1499 domain-containing protein</fullName>
    </recommendedName>
</protein>
<organism evidence="2">
    <name type="scientific">OCS116 cluster bacterium</name>
    <dbReference type="NCBI Taxonomy" id="2030921"/>
    <lineage>
        <taxon>Bacteria</taxon>
        <taxon>Pseudomonadati</taxon>
        <taxon>Pseudomonadota</taxon>
        <taxon>Alphaproteobacteria</taxon>
        <taxon>OCS116 cluster</taxon>
    </lineage>
</organism>
<gene>
    <name evidence="2" type="ORF">COB13_13655</name>
</gene>
<evidence type="ECO:0008006" key="3">
    <source>
        <dbReference type="Google" id="ProtNLM"/>
    </source>
</evidence>
<dbReference type="InterPro" id="IPR010865">
    <property type="entry name" value="DUF1499"/>
</dbReference>
<evidence type="ECO:0000313" key="2">
    <source>
        <dbReference type="EMBL" id="PCI98484.1"/>
    </source>
</evidence>
<dbReference type="EMBL" id="NVUS01000021">
    <property type="protein sequence ID" value="PCI98484.1"/>
    <property type="molecule type" value="Genomic_DNA"/>
</dbReference>
<reference evidence="2" key="2">
    <citation type="journal article" date="2018" name="ISME J.">
        <title>A dynamic microbial community with high functional redundancy inhabits the cold, oxic subseafloor aquifer.</title>
        <authorList>
            <person name="Tully B.J."/>
            <person name="Wheat C.G."/>
            <person name="Glazer B.T."/>
            <person name="Huber J.A."/>
        </authorList>
    </citation>
    <scope>NUCLEOTIDE SEQUENCE</scope>
    <source>
        <strain evidence="2">NORP83</strain>
    </source>
</reference>
<reference key="1">
    <citation type="submission" date="2017-08" db="EMBL/GenBank/DDBJ databases">
        <title>A dynamic microbial community with high functional redundancy inhabits the cold, oxic subseafloor aquifer.</title>
        <authorList>
            <person name="Tully B.J."/>
            <person name="Wheat C.G."/>
            <person name="Glazer B.T."/>
            <person name="Huber J.A."/>
        </authorList>
    </citation>
    <scope>NUCLEOTIDE SEQUENCE [LARGE SCALE GENOMIC DNA]</scope>
</reference>
<name>A0A2A4YUP3_9PROT</name>
<evidence type="ECO:0000256" key="1">
    <source>
        <dbReference type="SAM" id="Phobius"/>
    </source>
</evidence>